<comment type="similarity">
    <text evidence="1">Belongs to the bacterial solute-binding protein 3 family.</text>
</comment>
<dbReference type="Proteomes" id="UP000184226">
    <property type="component" value="Unassembled WGS sequence"/>
</dbReference>
<evidence type="ECO:0000313" key="7">
    <source>
        <dbReference type="Proteomes" id="UP000184226"/>
    </source>
</evidence>
<dbReference type="GO" id="GO:0006865">
    <property type="term" value="P:amino acid transport"/>
    <property type="evidence" value="ECO:0007669"/>
    <property type="project" value="TreeGrafter"/>
</dbReference>
<dbReference type="SUPFAM" id="SSF53850">
    <property type="entry name" value="Periplasmic binding protein-like II"/>
    <property type="match status" value="1"/>
</dbReference>
<dbReference type="GO" id="GO:0005576">
    <property type="term" value="C:extracellular region"/>
    <property type="evidence" value="ECO:0007669"/>
    <property type="project" value="TreeGrafter"/>
</dbReference>
<protein>
    <submittedName>
        <fullName evidence="6">Amino acid ABC transporter substrate-binding protein, PAAT family</fullName>
    </submittedName>
</protein>
<keyword evidence="2" id="KW-0813">Transport</keyword>
<proteinExistence type="inferred from homology"/>
<evidence type="ECO:0000313" key="6">
    <source>
        <dbReference type="EMBL" id="SHG89601.1"/>
    </source>
</evidence>
<gene>
    <name evidence="6" type="ORF">SAMN04488135_101544</name>
</gene>
<evidence type="ECO:0000256" key="3">
    <source>
        <dbReference type="ARBA" id="ARBA00022729"/>
    </source>
</evidence>
<organism evidence="6 7">
    <name type="scientific">Pollutimonas bauzanensis</name>
    <dbReference type="NCBI Taxonomy" id="658167"/>
    <lineage>
        <taxon>Bacteria</taxon>
        <taxon>Pseudomonadati</taxon>
        <taxon>Pseudomonadota</taxon>
        <taxon>Betaproteobacteria</taxon>
        <taxon>Burkholderiales</taxon>
        <taxon>Alcaligenaceae</taxon>
        <taxon>Pollutimonas</taxon>
    </lineage>
</organism>
<dbReference type="OrthoDB" id="7241844at2"/>
<dbReference type="AlphaFoldDB" id="A0A1M5NJA4"/>
<dbReference type="EMBL" id="FQXE01000001">
    <property type="protein sequence ID" value="SHG89601.1"/>
    <property type="molecule type" value="Genomic_DNA"/>
</dbReference>
<dbReference type="InterPro" id="IPR001638">
    <property type="entry name" value="Solute-binding_3/MltF_N"/>
</dbReference>
<evidence type="ECO:0000256" key="2">
    <source>
        <dbReference type="ARBA" id="ARBA00022448"/>
    </source>
</evidence>
<evidence type="ECO:0000259" key="5">
    <source>
        <dbReference type="SMART" id="SM00062"/>
    </source>
</evidence>
<reference evidence="6 7" key="1">
    <citation type="submission" date="2016-11" db="EMBL/GenBank/DDBJ databases">
        <authorList>
            <person name="Jaros S."/>
            <person name="Januszkiewicz K."/>
            <person name="Wedrychowicz H."/>
        </authorList>
    </citation>
    <scope>NUCLEOTIDE SEQUENCE [LARGE SCALE GENOMIC DNA]</scope>
    <source>
        <strain evidence="6 7">CGMCC 1.10190</strain>
    </source>
</reference>
<dbReference type="Pfam" id="PF00497">
    <property type="entry name" value="SBP_bac_3"/>
    <property type="match status" value="1"/>
</dbReference>
<dbReference type="PANTHER" id="PTHR30085:SF6">
    <property type="entry name" value="ABC TRANSPORTER GLUTAMINE-BINDING PROTEIN GLNH"/>
    <property type="match status" value="1"/>
</dbReference>
<keyword evidence="3 4" id="KW-0732">Signal</keyword>
<dbReference type="GO" id="GO:0030288">
    <property type="term" value="C:outer membrane-bounded periplasmic space"/>
    <property type="evidence" value="ECO:0007669"/>
    <property type="project" value="TreeGrafter"/>
</dbReference>
<dbReference type="RefSeq" id="WP_073101511.1">
    <property type="nucleotide sequence ID" value="NZ_FQXE01000001.1"/>
</dbReference>
<name>A0A1M5NJA4_9BURK</name>
<dbReference type="SMART" id="SM00062">
    <property type="entry name" value="PBPb"/>
    <property type="match status" value="1"/>
</dbReference>
<keyword evidence="7" id="KW-1185">Reference proteome</keyword>
<evidence type="ECO:0000256" key="4">
    <source>
        <dbReference type="SAM" id="SignalP"/>
    </source>
</evidence>
<dbReference type="PANTHER" id="PTHR30085">
    <property type="entry name" value="AMINO ACID ABC TRANSPORTER PERMEASE"/>
    <property type="match status" value="1"/>
</dbReference>
<dbReference type="Gene3D" id="3.40.190.10">
    <property type="entry name" value="Periplasmic binding protein-like II"/>
    <property type="match status" value="2"/>
</dbReference>
<feature type="signal peptide" evidence="4">
    <location>
        <begin position="1"/>
        <end position="28"/>
    </location>
</feature>
<evidence type="ECO:0000256" key="1">
    <source>
        <dbReference type="ARBA" id="ARBA00010333"/>
    </source>
</evidence>
<feature type="chain" id="PRO_5012997016" evidence="4">
    <location>
        <begin position="29"/>
        <end position="279"/>
    </location>
</feature>
<dbReference type="STRING" id="658167.SAMN04488135_101544"/>
<accession>A0A1M5NJA4</accession>
<dbReference type="InterPro" id="IPR051455">
    <property type="entry name" value="Bact_solute-bind_prot3"/>
</dbReference>
<feature type="domain" description="Solute-binding protein family 3/N-terminal" evidence="5">
    <location>
        <begin position="40"/>
        <end position="263"/>
    </location>
</feature>
<sequence length="279" mass="30258">MSWKKSNLPAAMLAAGIASLSFMHAALADPTLDRIKQRHKIAVGIGLTGEAFGTLDPATQEPIGYQVDLARDLARRLGVDLDIVPVATPNRIQFLQSGKVDLLMSSLVWTEERSRLLGLVPTPYYHTGGVALTRKDSGIHELEDLRGKPVCMSQGSSFARPLTVDYGIVVKGYRTIAESVLALRGGTCVAAVHASSALSPQLSGKDPAWSDYHAPITQIDPSAWVAAARREDSDTIAAVDAVIQEWHRNGFLIATEAKYHIEPKAQALVELHDKYSRAR</sequence>